<dbReference type="Pfam" id="PF02931">
    <property type="entry name" value="Neur_chan_LBD"/>
    <property type="match status" value="1"/>
</dbReference>
<name>A0ABY7FHR6_MYAAR</name>
<gene>
    <name evidence="2" type="ORF">MAR_002257</name>
</gene>
<dbReference type="SUPFAM" id="SSF63712">
    <property type="entry name" value="Nicotinic receptor ligand binding domain-like"/>
    <property type="match status" value="1"/>
</dbReference>
<sequence length="122" mass="13827">MSIYVNIGSIKAVSNYELPCDPLELNRLASWHPLTTLKKQKVTVRTNAFVWTDERMTWNPADYKGLNGITRSDMIWKPMIIFTSAFGEIVPIRNDAHWMPVNGLAPWSSGESISSNCPMNIK</sequence>
<evidence type="ECO:0000313" key="2">
    <source>
        <dbReference type="EMBL" id="WAR20419.1"/>
    </source>
</evidence>
<accession>A0ABY7FHR6</accession>
<dbReference type="InterPro" id="IPR006202">
    <property type="entry name" value="Neur_chan_lig-bd"/>
</dbReference>
<keyword evidence="3" id="KW-1185">Reference proteome</keyword>
<dbReference type="InterPro" id="IPR036734">
    <property type="entry name" value="Neur_chan_lig-bd_sf"/>
</dbReference>
<evidence type="ECO:0000313" key="3">
    <source>
        <dbReference type="Proteomes" id="UP001164746"/>
    </source>
</evidence>
<reference evidence="2" key="1">
    <citation type="submission" date="2022-11" db="EMBL/GenBank/DDBJ databases">
        <title>Centuries of genome instability and evolution in soft-shell clam transmissible cancer (bioRxiv).</title>
        <authorList>
            <person name="Hart S.F.M."/>
            <person name="Yonemitsu M.A."/>
            <person name="Giersch R.M."/>
            <person name="Beal B.F."/>
            <person name="Arriagada G."/>
            <person name="Davis B.W."/>
            <person name="Ostrander E.A."/>
            <person name="Goff S.P."/>
            <person name="Metzger M.J."/>
        </authorList>
    </citation>
    <scope>NUCLEOTIDE SEQUENCE</scope>
    <source>
        <strain evidence="2">MELC-2E11</strain>
        <tissue evidence="2">Siphon/mantle</tissue>
    </source>
</reference>
<proteinExistence type="predicted"/>
<dbReference type="Proteomes" id="UP001164746">
    <property type="component" value="Chromosome 11"/>
</dbReference>
<organism evidence="2 3">
    <name type="scientific">Mya arenaria</name>
    <name type="common">Soft-shell clam</name>
    <dbReference type="NCBI Taxonomy" id="6604"/>
    <lineage>
        <taxon>Eukaryota</taxon>
        <taxon>Metazoa</taxon>
        <taxon>Spiralia</taxon>
        <taxon>Lophotrochozoa</taxon>
        <taxon>Mollusca</taxon>
        <taxon>Bivalvia</taxon>
        <taxon>Autobranchia</taxon>
        <taxon>Heteroconchia</taxon>
        <taxon>Euheterodonta</taxon>
        <taxon>Imparidentia</taxon>
        <taxon>Neoheterodontei</taxon>
        <taxon>Myida</taxon>
        <taxon>Myoidea</taxon>
        <taxon>Myidae</taxon>
        <taxon>Mya</taxon>
    </lineage>
</organism>
<feature type="domain" description="Neurotransmitter-gated ion-channel ligand-binding" evidence="1">
    <location>
        <begin position="47"/>
        <end position="122"/>
    </location>
</feature>
<dbReference type="Gene3D" id="2.70.170.10">
    <property type="entry name" value="Neurotransmitter-gated ion-channel ligand-binding domain"/>
    <property type="match status" value="1"/>
</dbReference>
<dbReference type="EMBL" id="CP111022">
    <property type="protein sequence ID" value="WAR20419.1"/>
    <property type="molecule type" value="Genomic_DNA"/>
</dbReference>
<feature type="non-terminal residue" evidence="2">
    <location>
        <position position="1"/>
    </location>
</feature>
<protein>
    <recommendedName>
        <fullName evidence="1">Neurotransmitter-gated ion-channel ligand-binding domain-containing protein</fullName>
    </recommendedName>
</protein>
<evidence type="ECO:0000259" key="1">
    <source>
        <dbReference type="Pfam" id="PF02931"/>
    </source>
</evidence>